<feature type="transmembrane region" description="Helical" evidence="1">
    <location>
        <begin position="37"/>
        <end position="62"/>
    </location>
</feature>
<dbReference type="AlphaFoldDB" id="A0A1V3WS75"/>
<keyword evidence="1" id="KW-0812">Transmembrane</keyword>
<keyword evidence="1" id="KW-1133">Transmembrane helix</keyword>
<comment type="caution">
    <text evidence="2">The sequence shown here is derived from an EMBL/GenBank/DDBJ whole genome shotgun (WGS) entry which is preliminary data.</text>
</comment>
<name>A0A1V3WS75_MYCKA</name>
<keyword evidence="1" id="KW-0472">Membrane</keyword>
<dbReference type="Proteomes" id="UP000188532">
    <property type="component" value="Unassembled WGS sequence"/>
</dbReference>
<protein>
    <submittedName>
        <fullName evidence="2">ESX-3 secretion system EccE3 domain protein</fullName>
    </submittedName>
</protein>
<sequence length="103" mass="11675">MSLNSIPRPGAGRIVVALLAMVPAAMAYPWQSTRDYWLIGIAAVVVIVLFGWWRGLHFTTIVRRRLAMMRRRRSGTDPATEVRTTALLRIGPPARAWRCSRCR</sequence>
<organism evidence="2 3">
    <name type="scientific">Mycobacterium kansasii</name>
    <dbReference type="NCBI Taxonomy" id="1768"/>
    <lineage>
        <taxon>Bacteria</taxon>
        <taxon>Bacillati</taxon>
        <taxon>Actinomycetota</taxon>
        <taxon>Actinomycetes</taxon>
        <taxon>Mycobacteriales</taxon>
        <taxon>Mycobacteriaceae</taxon>
        <taxon>Mycobacterium</taxon>
    </lineage>
</organism>
<evidence type="ECO:0000313" key="2">
    <source>
        <dbReference type="EMBL" id="OOK69672.1"/>
    </source>
</evidence>
<evidence type="ECO:0000256" key="1">
    <source>
        <dbReference type="SAM" id="Phobius"/>
    </source>
</evidence>
<proteinExistence type="predicted"/>
<accession>A0A1V3WS75</accession>
<gene>
    <name evidence="2" type="primary">eccE3</name>
    <name evidence="2" type="ORF">BZL29_6128</name>
</gene>
<reference evidence="2 3" key="1">
    <citation type="submission" date="2017-02" db="EMBL/GenBank/DDBJ databases">
        <title>Complete genome sequences of Mycobacterium kansasii strains isolated from rhesus macaques.</title>
        <authorList>
            <person name="Panda A."/>
            <person name="Nagaraj S."/>
            <person name="Zhao X."/>
            <person name="Tettelin H."/>
            <person name="Detolla L.J."/>
        </authorList>
    </citation>
    <scope>NUCLEOTIDE SEQUENCE [LARGE SCALE GENOMIC DNA]</scope>
    <source>
        <strain evidence="2 3">11-3469</strain>
    </source>
</reference>
<evidence type="ECO:0000313" key="3">
    <source>
        <dbReference type="Proteomes" id="UP000188532"/>
    </source>
</evidence>
<dbReference type="EMBL" id="MVBN01000007">
    <property type="protein sequence ID" value="OOK69672.1"/>
    <property type="molecule type" value="Genomic_DNA"/>
</dbReference>